<reference evidence="6 7" key="1">
    <citation type="submission" date="2024-05" db="EMBL/GenBank/DDBJ databases">
        <title>Genome sequencing and assembly of Indian major carp, Cirrhinus mrigala (Hamilton, 1822).</title>
        <authorList>
            <person name="Mohindra V."/>
            <person name="Chowdhury L.M."/>
            <person name="Lal K."/>
            <person name="Jena J.K."/>
        </authorList>
    </citation>
    <scope>NUCLEOTIDE SEQUENCE [LARGE SCALE GENOMIC DNA]</scope>
    <source>
        <strain evidence="6">CM1030</strain>
        <tissue evidence="6">Blood</tissue>
    </source>
</reference>
<dbReference type="InterPro" id="IPR027417">
    <property type="entry name" value="P-loop_NTPase"/>
</dbReference>
<keyword evidence="3" id="KW-0342">GTP-binding</keyword>
<dbReference type="EMBL" id="JAMKFB020000003">
    <property type="protein sequence ID" value="KAL0199231.1"/>
    <property type="molecule type" value="Genomic_DNA"/>
</dbReference>
<feature type="non-terminal residue" evidence="6">
    <location>
        <position position="248"/>
    </location>
</feature>
<evidence type="ECO:0000256" key="1">
    <source>
        <dbReference type="ARBA" id="ARBA00008535"/>
    </source>
</evidence>
<organism evidence="6 7">
    <name type="scientific">Cirrhinus mrigala</name>
    <name type="common">Mrigala</name>
    <dbReference type="NCBI Taxonomy" id="683832"/>
    <lineage>
        <taxon>Eukaryota</taxon>
        <taxon>Metazoa</taxon>
        <taxon>Chordata</taxon>
        <taxon>Craniata</taxon>
        <taxon>Vertebrata</taxon>
        <taxon>Euteleostomi</taxon>
        <taxon>Actinopterygii</taxon>
        <taxon>Neopterygii</taxon>
        <taxon>Teleostei</taxon>
        <taxon>Ostariophysi</taxon>
        <taxon>Cypriniformes</taxon>
        <taxon>Cyprinidae</taxon>
        <taxon>Labeoninae</taxon>
        <taxon>Labeonini</taxon>
        <taxon>Cirrhinus</taxon>
    </lineage>
</organism>
<evidence type="ECO:0000259" key="5">
    <source>
        <dbReference type="PROSITE" id="PS51720"/>
    </source>
</evidence>
<dbReference type="SUPFAM" id="SSF52540">
    <property type="entry name" value="P-loop containing nucleoside triphosphate hydrolases"/>
    <property type="match status" value="1"/>
</dbReference>
<dbReference type="PANTHER" id="PTHR10903">
    <property type="entry name" value="GTPASE, IMAP FAMILY MEMBER-RELATED"/>
    <property type="match status" value="1"/>
</dbReference>
<feature type="domain" description="AIG1-type G" evidence="5">
    <location>
        <begin position="5"/>
        <end position="200"/>
    </location>
</feature>
<evidence type="ECO:0000313" key="7">
    <source>
        <dbReference type="Proteomes" id="UP001529510"/>
    </source>
</evidence>
<keyword evidence="2" id="KW-0547">Nucleotide-binding</keyword>
<dbReference type="FunFam" id="3.40.50.300:FF:000366">
    <property type="entry name" value="GTPase, IMAP family member 2"/>
    <property type="match status" value="1"/>
</dbReference>
<name>A0ABD0RMQ0_CIRMR</name>
<protein>
    <recommendedName>
        <fullName evidence="5">AIG1-type G domain-containing protein</fullName>
    </recommendedName>
</protein>
<dbReference type="AlphaFoldDB" id="A0ABD0RMQ0"/>
<keyword evidence="4" id="KW-0175">Coiled coil</keyword>
<dbReference type="InterPro" id="IPR006703">
    <property type="entry name" value="G_AIG1"/>
</dbReference>
<keyword evidence="7" id="KW-1185">Reference proteome</keyword>
<dbReference type="Gene3D" id="3.40.50.300">
    <property type="entry name" value="P-loop containing nucleotide triphosphate hydrolases"/>
    <property type="match status" value="1"/>
</dbReference>
<evidence type="ECO:0000313" key="6">
    <source>
        <dbReference type="EMBL" id="KAL0199231.1"/>
    </source>
</evidence>
<dbReference type="Pfam" id="PF04548">
    <property type="entry name" value="AIG1"/>
    <property type="match status" value="1"/>
</dbReference>
<dbReference type="PANTHER" id="PTHR10903:SF188">
    <property type="entry name" value="GTPASE IMAP FAMILY MEMBER 2-LIKE-RELATED"/>
    <property type="match status" value="1"/>
</dbReference>
<sequence>GEAHSDGVRIVLLGKTGAGKSGTGNTILRKKAFKSLLTSRSVTRDCQKDTSELNRRRITVIDTPDLFDTGVDNVEIRKEIVKCISMVAPGPHVFLLVIQLGRFTNEKKEAVKMIQETFVEKSRMYTMVLFTRGDNLRGTTIQDFIEDDDSLQYLIQQCGKRYHVFSNIETQVSELLDKIDCMVAVNGGSFFTNEMFQQVEKNIKEEQEKILEEKEEEIKRIEEELTAKYDAEIEQMKKENERERLKMQ</sequence>
<dbReference type="InterPro" id="IPR045058">
    <property type="entry name" value="GIMA/IAN/Toc"/>
</dbReference>
<accession>A0ABD0RMQ0</accession>
<comment type="similarity">
    <text evidence="1">Belongs to the TRAFAC class TrmE-Era-EngA-EngB-Septin-like GTPase superfamily. AIG1/Toc34/Toc159-like paraseptin GTPase family. IAN subfamily.</text>
</comment>
<dbReference type="CDD" id="cd01852">
    <property type="entry name" value="AIG1"/>
    <property type="match status" value="1"/>
</dbReference>
<feature type="coiled-coil region" evidence="4">
    <location>
        <begin position="196"/>
        <end position="246"/>
    </location>
</feature>
<dbReference type="GO" id="GO:0005525">
    <property type="term" value="F:GTP binding"/>
    <property type="evidence" value="ECO:0007669"/>
    <property type="project" value="UniProtKB-KW"/>
</dbReference>
<proteinExistence type="inferred from homology"/>
<gene>
    <name evidence="6" type="ORF">M9458_007771</name>
</gene>
<dbReference type="PROSITE" id="PS51720">
    <property type="entry name" value="G_AIG1"/>
    <property type="match status" value="1"/>
</dbReference>
<feature type="non-terminal residue" evidence="6">
    <location>
        <position position="1"/>
    </location>
</feature>
<dbReference type="Proteomes" id="UP001529510">
    <property type="component" value="Unassembled WGS sequence"/>
</dbReference>
<evidence type="ECO:0000256" key="3">
    <source>
        <dbReference type="ARBA" id="ARBA00023134"/>
    </source>
</evidence>
<evidence type="ECO:0000256" key="2">
    <source>
        <dbReference type="ARBA" id="ARBA00022741"/>
    </source>
</evidence>
<evidence type="ECO:0000256" key="4">
    <source>
        <dbReference type="SAM" id="Coils"/>
    </source>
</evidence>
<comment type="caution">
    <text evidence="6">The sequence shown here is derived from an EMBL/GenBank/DDBJ whole genome shotgun (WGS) entry which is preliminary data.</text>
</comment>